<dbReference type="Gene3D" id="3.30.450.20">
    <property type="entry name" value="PAS domain"/>
    <property type="match status" value="1"/>
</dbReference>
<dbReference type="PROSITE" id="PS50109">
    <property type="entry name" value="HIS_KIN"/>
    <property type="match status" value="1"/>
</dbReference>
<evidence type="ECO:0000256" key="4">
    <source>
        <dbReference type="ARBA" id="ARBA00022679"/>
    </source>
</evidence>
<dbReference type="InterPro" id="IPR003594">
    <property type="entry name" value="HATPase_dom"/>
</dbReference>
<dbReference type="PROSITE" id="PS50110">
    <property type="entry name" value="RESPONSE_REGULATORY"/>
    <property type="match status" value="1"/>
</dbReference>
<dbReference type="EMBL" id="JAAATW010000001">
    <property type="protein sequence ID" value="NBE06868.1"/>
    <property type="molecule type" value="Genomic_DNA"/>
</dbReference>
<feature type="transmembrane region" description="Helical" evidence="7">
    <location>
        <begin position="206"/>
        <end position="224"/>
    </location>
</feature>
<dbReference type="InterPro" id="IPR001789">
    <property type="entry name" value="Sig_transdc_resp-reg_receiver"/>
</dbReference>
<dbReference type="SMART" id="SM00448">
    <property type="entry name" value="REC"/>
    <property type="match status" value="1"/>
</dbReference>
<evidence type="ECO:0000313" key="10">
    <source>
        <dbReference type="EMBL" id="NBE06868.1"/>
    </source>
</evidence>
<evidence type="ECO:0000256" key="5">
    <source>
        <dbReference type="ARBA" id="ARBA00022777"/>
    </source>
</evidence>
<keyword evidence="7" id="KW-0472">Membrane</keyword>
<keyword evidence="5" id="KW-0418">Kinase</keyword>
<dbReference type="SUPFAM" id="SSF47384">
    <property type="entry name" value="Homodimeric domain of signal transducing histidine kinase"/>
    <property type="match status" value="1"/>
</dbReference>
<dbReference type="InterPro" id="IPR003661">
    <property type="entry name" value="HisK_dim/P_dom"/>
</dbReference>
<dbReference type="CDD" id="cd00082">
    <property type="entry name" value="HisKA"/>
    <property type="match status" value="1"/>
</dbReference>
<organism evidence="10 11">
    <name type="scientific">Paragemmobacter ruber</name>
    <dbReference type="NCBI Taxonomy" id="1985673"/>
    <lineage>
        <taxon>Bacteria</taxon>
        <taxon>Pseudomonadati</taxon>
        <taxon>Pseudomonadota</taxon>
        <taxon>Alphaproteobacteria</taxon>
        <taxon>Rhodobacterales</taxon>
        <taxon>Paracoccaceae</taxon>
        <taxon>Paragemmobacter</taxon>
    </lineage>
</organism>
<dbReference type="CDD" id="cd17546">
    <property type="entry name" value="REC_hyHK_CKI1_RcsC-like"/>
    <property type="match status" value="1"/>
</dbReference>
<dbReference type="InterPro" id="IPR004358">
    <property type="entry name" value="Sig_transdc_His_kin-like_C"/>
</dbReference>
<dbReference type="SMART" id="SM00387">
    <property type="entry name" value="HATPase_c"/>
    <property type="match status" value="1"/>
</dbReference>
<feature type="domain" description="Response regulatory" evidence="9">
    <location>
        <begin position="729"/>
        <end position="843"/>
    </location>
</feature>
<dbReference type="Pfam" id="PF00072">
    <property type="entry name" value="Response_reg"/>
    <property type="match status" value="1"/>
</dbReference>
<keyword evidence="7" id="KW-0812">Transmembrane</keyword>
<feature type="modified residue" description="4-aspartylphosphate" evidence="6">
    <location>
        <position position="778"/>
    </location>
</feature>
<evidence type="ECO:0000256" key="6">
    <source>
        <dbReference type="PROSITE-ProRule" id="PRU00169"/>
    </source>
</evidence>
<dbReference type="PRINTS" id="PR00344">
    <property type="entry name" value="BCTRLSENSOR"/>
</dbReference>
<keyword evidence="3 6" id="KW-0597">Phosphoprotein</keyword>
<evidence type="ECO:0000259" key="9">
    <source>
        <dbReference type="PROSITE" id="PS50110"/>
    </source>
</evidence>
<feature type="transmembrane region" description="Helical" evidence="7">
    <location>
        <begin position="39"/>
        <end position="57"/>
    </location>
</feature>
<dbReference type="InterPro" id="IPR036097">
    <property type="entry name" value="HisK_dim/P_sf"/>
</dbReference>
<name>A0ABW9Y2X1_9RHOB</name>
<protein>
    <recommendedName>
        <fullName evidence="2">histidine kinase</fullName>
        <ecNumber evidence="2">2.7.13.3</ecNumber>
    </recommendedName>
</protein>
<dbReference type="RefSeq" id="WP_161765832.1">
    <property type="nucleotide sequence ID" value="NZ_JAAATW010000001.1"/>
</dbReference>
<dbReference type="InterPro" id="IPR005467">
    <property type="entry name" value="His_kinase_dom"/>
</dbReference>
<feature type="transmembrane region" description="Helical" evidence="7">
    <location>
        <begin position="15"/>
        <end position="32"/>
    </location>
</feature>
<feature type="transmembrane region" description="Helical" evidence="7">
    <location>
        <begin position="309"/>
        <end position="329"/>
    </location>
</feature>
<keyword evidence="4" id="KW-0808">Transferase</keyword>
<dbReference type="Pfam" id="PF02518">
    <property type="entry name" value="HATPase_c"/>
    <property type="match status" value="1"/>
</dbReference>
<dbReference type="Gene3D" id="1.10.287.130">
    <property type="match status" value="1"/>
</dbReference>
<dbReference type="SMART" id="SM00388">
    <property type="entry name" value="HisKA"/>
    <property type="match status" value="1"/>
</dbReference>
<feature type="transmembrane region" description="Helical" evidence="7">
    <location>
        <begin position="123"/>
        <end position="143"/>
    </location>
</feature>
<gene>
    <name evidence="10" type="ORF">GU920_04930</name>
</gene>
<feature type="transmembrane region" description="Helical" evidence="7">
    <location>
        <begin position="69"/>
        <end position="87"/>
    </location>
</feature>
<dbReference type="Proteomes" id="UP001517376">
    <property type="component" value="Unassembled WGS sequence"/>
</dbReference>
<accession>A0ABW9Y2X1</accession>
<dbReference type="InterPro" id="IPR011006">
    <property type="entry name" value="CheY-like_superfamily"/>
</dbReference>
<evidence type="ECO:0000256" key="7">
    <source>
        <dbReference type="SAM" id="Phobius"/>
    </source>
</evidence>
<dbReference type="PANTHER" id="PTHR43047:SF72">
    <property type="entry name" value="OSMOSENSING HISTIDINE PROTEIN KINASE SLN1"/>
    <property type="match status" value="1"/>
</dbReference>
<evidence type="ECO:0000256" key="3">
    <source>
        <dbReference type="ARBA" id="ARBA00022553"/>
    </source>
</evidence>
<comment type="caution">
    <text evidence="10">The sequence shown here is derived from an EMBL/GenBank/DDBJ whole genome shotgun (WGS) entry which is preliminary data.</text>
</comment>
<dbReference type="EC" id="2.7.13.3" evidence="2"/>
<evidence type="ECO:0000256" key="1">
    <source>
        <dbReference type="ARBA" id="ARBA00000085"/>
    </source>
</evidence>
<evidence type="ECO:0000259" key="8">
    <source>
        <dbReference type="PROSITE" id="PS50109"/>
    </source>
</evidence>
<feature type="domain" description="Histidine kinase" evidence="8">
    <location>
        <begin position="484"/>
        <end position="700"/>
    </location>
</feature>
<keyword evidence="7" id="KW-1133">Transmembrane helix</keyword>
<dbReference type="PANTHER" id="PTHR43047">
    <property type="entry name" value="TWO-COMPONENT HISTIDINE PROTEIN KINASE"/>
    <property type="match status" value="1"/>
</dbReference>
<sequence>MPFGGEPVRSGPEGLFAPLAVSRAGFFEVAVLQAPLRSSLIFFFGIVGLTLFLALAEARAVDNGAVVDLLPSEAVFAILMGMVVFPLRLIFVPLATYIVGFTLSFLLRLWLEADYLPPGGSAGVVLVWSMLLNAVPALIAGLAGRMMAERWASRQGRRVMIQSLTMTATYLVLSGLGVWLVVTLLFEPGWRGMTAGGTLGALEAGLFRAARIALCGAVLALLLLDRPTRRNLRVAWIVLPAFVVLGVLRVLGYALHPTLDVELLALAVTLIAPVYAAVLANVIGVVAYVAITGEFLVQIPVPTPDVMRLEIVSILLLGLIYVLLLQRHLSMIQRRAYRQTLQRIVQVNDLATIGHFVVNIETGAVVVDDVAATMLGMPNAFDIQRFLERVSPADRGAIVTALGDQKSETRSLSFLLADGAVWEEGAPRKYLTVHAWYERRKGEQTRAYGALIDLTADHIREEALAQALRRLSDQQDRQTRMFSIVSHELRTPAAVISMMVEELDAGARWADIGPRIKAVSEQLLSVLADMRQAVRPEENLPVRMDPFQPRDVMETVRNTFLLMAGSNGIEIELALAPEAAQTRVSDRVRLVQALSNLVKNAILHSGCRRITLSYAEEAGLAGPVARWRVSDDGHGIPEAARSELFIAFRRGDGARTAQVDGSGLGLYVTRTSIELLGGTVQHMHGAEGGSVFVLTVPLIEAAEPVQGAAPVPAGTERDRAPRPGWRERRVLIVEDSDLIGELLTARLKRVFGAVDWVRNGKEALAVFDSLMPDIVLTDLFMPEMGGDELTAALRLKGVTCPIIGMTAAAIGDERTLFEQAGTDRVLTKPVSTHQLMDVLDEMERIRG</sequence>
<dbReference type="Gene3D" id="3.40.50.2300">
    <property type="match status" value="1"/>
</dbReference>
<dbReference type="SUPFAM" id="SSF52172">
    <property type="entry name" value="CheY-like"/>
    <property type="match status" value="1"/>
</dbReference>
<keyword evidence="11" id="KW-1185">Reference proteome</keyword>
<feature type="transmembrane region" description="Helical" evidence="7">
    <location>
        <begin position="236"/>
        <end position="255"/>
    </location>
</feature>
<feature type="transmembrane region" description="Helical" evidence="7">
    <location>
        <begin position="94"/>
        <end position="111"/>
    </location>
</feature>
<dbReference type="SUPFAM" id="SSF55874">
    <property type="entry name" value="ATPase domain of HSP90 chaperone/DNA topoisomerase II/histidine kinase"/>
    <property type="match status" value="1"/>
</dbReference>
<evidence type="ECO:0000313" key="11">
    <source>
        <dbReference type="Proteomes" id="UP001517376"/>
    </source>
</evidence>
<comment type="catalytic activity">
    <reaction evidence="1">
        <text>ATP + protein L-histidine = ADP + protein N-phospho-L-histidine.</text>
        <dbReference type="EC" id="2.7.13.3"/>
    </reaction>
</comment>
<dbReference type="InterPro" id="IPR036890">
    <property type="entry name" value="HATPase_C_sf"/>
</dbReference>
<evidence type="ECO:0000256" key="2">
    <source>
        <dbReference type="ARBA" id="ARBA00012438"/>
    </source>
</evidence>
<dbReference type="Gene3D" id="3.30.565.10">
    <property type="entry name" value="Histidine kinase-like ATPase, C-terminal domain"/>
    <property type="match status" value="1"/>
</dbReference>
<reference evidence="11" key="1">
    <citation type="submission" date="2020-01" db="EMBL/GenBank/DDBJ databases">
        <title>Sphingomonas sp. strain CSW-10.</title>
        <authorList>
            <person name="Chen W.-M."/>
        </authorList>
    </citation>
    <scope>NUCLEOTIDE SEQUENCE [LARGE SCALE GENOMIC DNA]</scope>
    <source>
        <strain evidence="11">CCP-1</strain>
    </source>
</reference>
<proteinExistence type="predicted"/>
<feature type="transmembrane region" description="Helical" evidence="7">
    <location>
        <begin position="164"/>
        <end position="186"/>
    </location>
</feature>